<protein>
    <recommendedName>
        <fullName evidence="4">Lipoprotein</fullName>
    </recommendedName>
</protein>
<dbReference type="PROSITE" id="PS51257">
    <property type="entry name" value="PROKAR_LIPOPROTEIN"/>
    <property type="match status" value="1"/>
</dbReference>
<evidence type="ECO:0008006" key="4">
    <source>
        <dbReference type="Google" id="ProtNLM"/>
    </source>
</evidence>
<feature type="compositionally biased region" description="Polar residues" evidence="1">
    <location>
        <begin position="34"/>
        <end position="49"/>
    </location>
</feature>
<dbReference type="STRING" id="497964.CfE428DRAFT_1396"/>
<dbReference type="InParanoid" id="B4CXV5"/>
<keyword evidence="3" id="KW-1185">Reference proteome</keyword>
<evidence type="ECO:0000313" key="3">
    <source>
        <dbReference type="Proteomes" id="UP000005824"/>
    </source>
</evidence>
<proteinExistence type="predicted"/>
<feature type="compositionally biased region" description="Low complexity" evidence="1">
    <location>
        <begin position="50"/>
        <end position="60"/>
    </location>
</feature>
<dbReference type="RefSeq" id="WP_006978722.1">
    <property type="nucleotide sequence ID" value="NZ_ABVL01000003.1"/>
</dbReference>
<comment type="caution">
    <text evidence="2">The sequence shown here is derived from an EMBL/GenBank/DDBJ whole genome shotgun (WGS) entry which is preliminary data.</text>
</comment>
<dbReference type="Proteomes" id="UP000005824">
    <property type="component" value="Unassembled WGS sequence"/>
</dbReference>
<evidence type="ECO:0000256" key="1">
    <source>
        <dbReference type="SAM" id="MobiDB-lite"/>
    </source>
</evidence>
<dbReference type="EMBL" id="ABVL01000003">
    <property type="protein sequence ID" value="EDY21103.1"/>
    <property type="molecule type" value="Genomic_DNA"/>
</dbReference>
<gene>
    <name evidence="2" type="ORF">CfE428DRAFT_1396</name>
</gene>
<evidence type="ECO:0000313" key="2">
    <source>
        <dbReference type="EMBL" id="EDY21103.1"/>
    </source>
</evidence>
<accession>B4CXV5</accession>
<name>B4CXV5_9BACT</name>
<reference evidence="2 3" key="1">
    <citation type="journal article" date="2011" name="J. Bacteriol.">
        <title>Genome sequence of Chthoniobacter flavus Ellin428, an aerobic heterotrophic soil bacterium.</title>
        <authorList>
            <person name="Kant R."/>
            <person name="van Passel M.W."/>
            <person name="Palva A."/>
            <person name="Lucas S."/>
            <person name="Lapidus A."/>
            <person name="Glavina Del Rio T."/>
            <person name="Dalin E."/>
            <person name="Tice H."/>
            <person name="Bruce D."/>
            <person name="Goodwin L."/>
            <person name="Pitluck S."/>
            <person name="Larimer F.W."/>
            <person name="Land M.L."/>
            <person name="Hauser L."/>
            <person name="Sangwan P."/>
            <person name="de Vos W.M."/>
            <person name="Janssen P.H."/>
            <person name="Smidt H."/>
        </authorList>
    </citation>
    <scope>NUCLEOTIDE SEQUENCE [LARGE SCALE GENOMIC DNA]</scope>
    <source>
        <strain evidence="2 3">Ellin428</strain>
    </source>
</reference>
<dbReference type="AlphaFoldDB" id="B4CXV5"/>
<organism evidence="2 3">
    <name type="scientific">Chthoniobacter flavus Ellin428</name>
    <dbReference type="NCBI Taxonomy" id="497964"/>
    <lineage>
        <taxon>Bacteria</taxon>
        <taxon>Pseudomonadati</taxon>
        <taxon>Verrucomicrobiota</taxon>
        <taxon>Spartobacteria</taxon>
        <taxon>Chthoniobacterales</taxon>
        <taxon>Chthoniobacteraceae</taxon>
        <taxon>Chthoniobacter</taxon>
    </lineage>
</organism>
<feature type="region of interest" description="Disordered" evidence="1">
    <location>
        <begin position="32"/>
        <end position="60"/>
    </location>
</feature>
<sequence length="276" mass="29063" precursor="true">MKLIGLSFVMAGLLLTACRKPVAQTEDTLAPQPVATTQAPSLSPAQTASPTRTETVPPTLTQTTRLIDAPAPAPLRELAPPGVFYLLVSVRKDTKDGVVRLLPGTEVRLGKNGKFITPEGEMTLDPGILTNDMAKARVVRRADKLAQATGYPQGLSAISAAPNTSVPPPAPTRALPPTPDPLAALFSATPAPQADNANVRALKFRLSVLKSDEAKLQANMDFLSDKALHPYRSGRVAPAGLNSTTNLTDWNLVSDKLAAVRAEIQSLEAKLGVAAN</sequence>